<evidence type="ECO:0000259" key="11">
    <source>
        <dbReference type="PROSITE" id="PS50109"/>
    </source>
</evidence>
<evidence type="ECO:0000256" key="8">
    <source>
        <dbReference type="PROSITE-ProRule" id="PRU00169"/>
    </source>
</evidence>
<dbReference type="FunFam" id="3.30.565.10:FF:000006">
    <property type="entry name" value="Sensor histidine kinase WalK"/>
    <property type="match status" value="1"/>
</dbReference>
<dbReference type="SUPFAM" id="SSF47384">
    <property type="entry name" value="Homodimeric domain of signal transducing histidine kinase"/>
    <property type="match status" value="1"/>
</dbReference>
<dbReference type="InterPro" id="IPR036890">
    <property type="entry name" value="HATPase_C_sf"/>
</dbReference>
<dbReference type="SMART" id="SM00388">
    <property type="entry name" value="HisKA"/>
    <property type="match status" value="1"/>
</dbReference>
<feature type="region of interest" description="Disordered" evidence="9">
    <location>
        <begin position="898"/>
        <end position="944"/>
    </location>
</feature>
<dbReference type="InterPro" id="IPR003661">
    <property type="entry name" value="HisK_dim/P_dom"/>
</dbReference>
<dbReference type="Proteomes" id="UP000599074">
    <property type="component" value="Unassembled WGS sequence"/>
</dbReference>
<dbReference type="InterPro" id="IPR011006">
    <property type="entry name" value="CheY-like_superfamily"/>
</dbReference>
<comment type="subcellular location">
    <subcellularLocation>
        <location evidence="2">Cell membrane</location>
    </subcellularLocation>
</comment>
<name>A0A8J3TCI7_9ACTN</name>
<feature type="transmembrane region" description="Helical" evidence="10">
    <location>
        <begin position="145"/>
        <end position="167"/>
    </location>
</feature>
<dbReference type="SUPFAM" id="SSF55874">
    <property type="entry name" value="ATPase domain of HSP90 chaperone/DNA topoisomerase II/histidine kinase"/>
    <property type="match status" value="1"/>
</dbReference>
<feature type="transmembrane region" description="Helical" evidence="10">
    <location>
        <begin position="179"/>
        <end position="196"/>
    </location>
</feature>
<dbReference type="CDD" id="cd00082">
    <property type="entry name" value="HisKA"/>
    <property type="match status" value="1"/>
</dbReference>
<evidence type="ECO:0000256" key="10">
    <source>
        <dbReference type="SAM" id="Phobius"/>
    </source>
</evidence>
<feature type="domain" description="Histidine kinase" evidence="11">
    <location>
        <begin position="392"/>
        <end position="609"/>
    </location>
</feature>
<dbReference type="SMART" id="SM00387">
    <property type="entry name" value="HATPase_c"/>
    <property type="match status" value="1"/>
</dbReference>
<feature type="domain" description="Response regulatory" evidence="12">
    <location>
        <begin position="784"/>
        <end position="897"/>
    </location>
</feature>
<dbReference type="GO" id="GO:0000155">
    <property type="term" value="F:phosphorelay sensor kinase activity"/>
    <property type="evidence" value="ECO:0007669"/>
    <property type="project" value="InterPro"/>
</dbReference>
<dbReference type="Gene3D" id="3.30.565.10">
    <property type="entry name" value="Histidine kinase-like ATPase, C-terminal domain"/>
    <property type="match status" value="1"/>
</dbReference>
<keyword evidence="10" id="KW-0812">Transmembrane</keyword>
<dbReference type="Pfam" id="PF00072">
    <property type="entry name" value="Response_reg"/>
    <property type="match status" value="2"/>
</dbReference>
<proteinExistence type="predicted"/>
<dbReference type="GO" id="GO:0005886">
    <property type="term" value="C:plasma membrane"/>
    <property type="evidence" value="ECO:0007669"/>
    <property type="project" value="UniProtKB-SubCell"/>
</dbReference>
<evidence type="ECO:0000256" key="4">
    <source>
        <dbReference type="ARBA" id="ARBA00022553"/>
    </source>
</evidence>
<dbReference type="CDD" id="cd00156">
    <property type="entry name" value="REC"/>
    <property type="match status" value="1"/>
</dbReference>
<evidence type="ECO:0000256" key="9">
    <source>
        <dbReference type="SAM" id="MobiDB-lite"/>
    </source>
</evidence>
<dbReference type="InterPro" id="IPR003594">
    <property type="entry name" value="HATPase_dom"/>
</dbReference>
<dbReference type="SMART" id="SM00448">
    <property type="entry name" value="REC"/>
    <property type="match status" value="2"/>
</dbReference>
<accession>A0A8J3TCI7</accession>
<comment type="caution">
    <text evidence="13">The sequence shown here is derived from an EMBL/GenBank/DDBJ whole genome shotgun (WGS) entry which is preliminary data.</text>
</comment>
<dbReference type="PRINTS" id="PR00344">
    <property type="entry name" value="BCTRLSENSOR"/>
</dbReference>
<dbReference type="PANTHER" id="PTHR43047">
    <property type="entry name" value="TWO-COMPONENT HISTIDINE PROTEIN KINASE"/>
    <property type="match status" value="1"/>
</dbReference>
<dbReference type="CDD" id="cd17574">
    <property type="entry name" value="REC_OmpR"/>
    <property type="match status" value="1"/>
</dbReference>
<keyword evidence="5" id="KW-0808">Transferase</keyword>
<gene>
    <name evidence="13" type="ORF">Pme01_25930</name>
</gene>
<dbReference type="InterPro" id="IPR029016">
    <property type="entry name" value="GAF-like_dom_sf"/>
</dbReference>
<feature type="transmembrane region" description="Helical" evidence="10">
    <location>
        <begin position="34"/>
        <end position="52"/>
    </location>
</feature>
<evidence type="ECO:0000256" key="3">
    <source>
        <dbReference type="ARBA" id="ARBA00012438"/>
    </source>
</evidence>
<keyword evidence="10" id="KW-0472">Membrane</keyword>
<dbReference type="PROSITE" id="PS50110">
    <property type="entry name" value="RESPONSE_REGULATORY"/>
    <property type="match status" value="2"/>
</dbReference>
<dbReference type="GO" id="GO:0009927">
    <property type="term" value="F:histidine phosphotransfer kinase activity"/>
    <property type="evidence" value="ECO:0007669"/>
    <property type="project" value="TreeGrafter"/>
</dbReference>
<dbReference type="Pfam" id="PF00512">
    <property type="entry name" value="HisKA"/>
    <property type="match status" value="1"/>
</dbReference>
<evidence type="ECO:0000313" key="14">
    <source>
        <dbReference type="Proteomes" id="UP000599074"/>
    </source>
</evidence>
<dbReference type="Pfam" id="PF01590">
    <property type="entry name" value="GAF"/>
    <property type="match status" value="1"/>
</dbReference>
<sequence>MVRLLVEALFALVFAQALAAYLRRRDPIQRDVMAVFAAAAMLFVLDLARRFLGEPPQVLRTTALILLFAQPYLTLRLVHRVRPGPRWVQVVGAAAFVVSIVPIFATRRLPLTMLFAMVGLFVAVQMAAAVQFAREAGARTGSPRVRFGIAAASTALFGLGILSVAVGTAHAGLQEAAGTFGYTLCLFSALGYVVAFRPPAWIRRMWSGTASYRVSRQLLEAPAADAPAKTWVRYARTVREVSGADAVLVVPPCGDGKRRVITAGVSEREVTADEGDVGRLLRLPEMAAVPRHLDELPAFVVACAGEAGARFATAAALRSPLGASGALVLLNRRRGLFTEDDVQLLAELGSQAALIAERGAVRAEQERLAQELARSVRALSAANQAKNDFLANMSHELRTPLNAIIGFSELMRGEQSIGDSRVVPEEWIEHIYASGRHLLDLINDVLDLTKVEAGRLELDQNRVDLSVLVSEAVNTLRPLLERKDLQLRTDVRPVEVWADRVRLRQVLDNLLSNAIKFTPEGGRISVEAGRADGEVYLAVLDTGVGISAADADRVFDKFQQVGDPEMRQAGTGLGLALTRRLVEAHGGRVELESTPGVGSRFTVTLPDDATAGPTVPIRTRVAGVEAAVDGEGTEVGGSTAPAAEAEGAEAEGSAIPGAAHILLIEDDAGAARLLRTYLEGAGYRVQVAGSGEDGLAAARRERPDAVILDVLLPGIDGWGVLRTLKHDPGLHDVPVFVVSVVDERDAGLSLGAADFFLKPIDRRRLLAKVGEYLLDAQADPDPMTVLAVDDDPATLDVLARALREQRVDVVTAGTGREAVRLARTRPFDLIISDLTMPDIDGVSLMRALDQDPATSRIPVLVVTGRDLGGGALDPKALGILPKGEAVLTALHRWMERLPRPSVQPSGSIGQNGSNRTNGNNRTGGTNRDNGGTGDSGDTGPEATS</sequence>
<dbReference type="EMBL" id="BOON01000024">
    <property type="protein sequence ID" value="GII22996.1"/>
    <property type="molecule type" value="Genomic_DNA"/>
</dbReference>
<dbReference type="Pfam" id="PF02518">
    <property type="entry name" value="HATPase_c"/>
    <property type="match status" value="1"/>
</dbReference>
<dbReference type="InterPro" id="IPR003018">
    <property type="entry name" value="GAF"/>
</dbReference>
<dbReference type="PANTHER" id="PTHR43047:SF63">
    <property type="entry name" value="HISTIDINE KINASE"/>
    <property type="match status" value="1"/>
</dbReference>
<organism evidence="13 14">
    <name type="scientific">Planosporangium mesophilum</name>
    <dbReference type="NCBI Taxonomy" id="689768"/>
    <lineage>
        <taxon>Bacteria</taxon>
        <taxon>Bacillati</taxon>
        <taxon>Actinomycetota</taxon>
        <taxon>Actinomycetes</taxon>
        <taxon>Micromonosporales</taxon>
        <taxon>Micromonosporaceae</taxon>
        <taxon>Planosporangium</taxon>
    </lineage>
</organism>
<keyword evidence="6" id="KW-0418">Kinase</keyword>
<dbReference type="AlphaFoldDB" id="A0A8J3TCI7"/>
<dbReference type="RefSeq" id="WP_168117610.1">
    <property type="nucleotide sequence ID" value="NZ_BOON01000024.1"/>
</dbReference>
<evidence type="ECO:0000256" key="2">
    <source>
        <dbReference type="ARBA" id="ARBA00004236"/>
    </source>
</evidence>
<keyword evidence="7" id="KW-0902">Two-component regulatory system</keyword>
<protein>
    <recommendedName>
        <fullName evidence="3">histidine kinase</fullName>
        <ecNumber evidence="3">2.7.13.3</ecNumber>
    </recommendedName>
</protein>
<evidence type="ECO:0000259" key="12">
    <source>
        <dbReference type="PROSITE" id="PS50110"/>
    </source>
</evidence>
<feature type="transmembrane region" description="Helical" evidence="10">
    <location>
        <begin position="87"/>
        <end position="105"/>
    </location>
</feature>
<feature type="compositionally biased region" description="Low complexity" evidence="9">
    <location>
        <begin position="911"/>
        <end position="929"/>
    </location>
</feature>
<feature type="domain" description="Response regulatory" evidence="12">
    <location>
        <begin position="660"/>
        <end position="773"/>
    </location>
</feature>
<dbReference type="SUPFAM" id="SSF55781">
    <property type="entry name" value="GAF domain-like"/>
    <property type="match status" value="1"/>
</dbReference>
<evidence type="ECO:0000256" key="1">
    <source>
        <dbReference type="ARBA" id="ARBA00000085"/>
    </source>
</evidence>
<keyword evidence="14" id="KW-1185">Reference proteome</keyword>
<dbReference type="CDD" id="cd16922">
    <property type="entry name" value="HATPase_EvgS-ArcB-TorS-like"/>
    <property type="match status" value="1"/>
</dbReference>
<feature type="modified residue" description="4-aspartylphosphate" evidence="8">
    <location>
        <position position="709"/>
    </location>
</feature>
<keyword evidence="4 8" id="KW-0597">Phosphoprotein</keyword>
<reference evidence="13" key="1">
    <citation type="submission" date="2021-01" db="EMBL/GenBank/DDBJ databases">
        <title>Whole genome shotgun sequence of Planosporangium mesophilum NBRC 109066.</title>
        <authorList>
            <person name="Komaki H."/>
            <person name="Tamura T."/>
        </authorList>
    </citation>
    <scope>NUCLEOTIDE SEQUENCE</scope>
    <source>
        <strain evidence="13">NBRC 109066</strain>
    </source>
</reference>
<feature type="transmembrane region" description="Helical" evidence="10">
    <location>
        <begin position="6"/>
        <end position="22"/>
    </location>
</feature>
<evidence type="ECO:0000256" key="7">
    <source>
        <dbReference type="ARBA" id="ARBA00023012"/>
    </source>
</evidence>
<dbReference type="InterPro" id="IPR004358">
    <property type="entry name" value="Sig_transdc_His_kin-like_C"/>
</dbReference>
<evidence type="ECO:0000256" key="6">
    <source>
        <dbReference type="ARBA" id="ARBA00022777"/>
    </source>
</evidence>
<dbReference type="Gene3D" id="1.10.287.130">
    <property type="match status" value="1"/>
</dbReference>
<dbReference type="PROSITE" id="PS50109">
    <property type="entry name" value="HIS_KIN"/>
    <property type="match status" value="1"/>
</dbReference>
<dbReference type="EC" id="2.7.13.3" evidence="3"/>
<evidence type="ECO:0000313" key="13">
    <source>
        <dbReference type="EMBL" id="GII22996.1"/>
    </source>
</evidence>
<dbReference type="InterPro" id="IPR001789">
    <property type="entry name" value="Sig_transdc_resp-reg_receiver"/>
</dbReference>
<keyword evidence="10" id="KW-1133">Transmembrane helix</keyword>
<feature type="modified residue" description="4-aspartylphosphate" evidence="8">
    <location>
        <position position="833"/>
    </location>
</feature>
<dbReference type="Gene3D" id="3.40.50.2300">
    <property type="match status" value="2"/>
</dbReference>
<feature type="transmembrane region" description="Helical" evidence="10">
    <location>
        <begin position="111"/>
        <end position="133"/>
    </location>
</feature>
<dbReference type="Gene3D" id="3.30.450.40">
    <property type="match status" value="1"/>
</dbReference>
<dbReference type="SUPFAM" id="SSF52172">
    <property type="entry name" value="CheY-like"/>
    <property type="match status" value="2"/>
</dbReference>
<evidence type="ECO:0000256" key="5">
    <source>
        <dbReference type="ARBA" id="ARBA00022679"/>
    </source>
</evidence>
<comment type="catalytic activity">
    <reaction evidence="1">
        <text>ATP + protein L-histidine = ADP + protein N-phospho-L-histidine.</text>
        <dbReference type="EC" id="2.7.13.3"/>
    </reaction>
</comment>
<dbReference type="InterPro" id="IPR005467">
    <property type="entry name" value="His_kinase_dom"/>
</dbReference>
<dbReference type="InterPro" id="IPR036097">
    <property type="entry name" value="HisK_dim/P_sf"/>
</dbReference>